<comment type="caution">
    <text evidence="1">The sequence shown here is derived from an EMBL/GenBank/DDBJ whole genome shotgun (WGS) entry which is preliminary data.</text>
</comment>
<keyword evidence="2" id="KW-1185">Reference proteome</keyword>
<dbReference type="Proteomes" id="UP000030023">
    <property type="component" value="Unassembled WGS sequence"/>
</dbReference>
<protein>
    <submittedName>
        <fullName evidence="1">Uncharacterized protein</fullName>
    </submittedName>
</protein>
<dbReference type="NCBIfam" id="NF047400">
    <property type="entry name" value="MazE_PemI_antitoxin"/>
    <property type="match status" value="1"/>
</dbReference>
<evidence type="ECO:0000313" key="2">
    <source>
        <dbReference type="Proteomes" id="UP000030023"/>
    </source>
</evidence>
<dbReference type="EMBL" id="AXCV01000365">
    <property type="protein sequence ID" value="KGO28313.1"/>
    <property type="molecule type" value="Genomic_DNA"/>
</dbReference>
<sequence length="112" mass="12925">MPFQEPVGCFSQFICHPTSLFKFVIYFKLIVLKGGITNVLEVKTVTRGNSLALSLPAHTKFKFEKGQRWLMIPAEDNNSFILIPRMKDPYAGPIDSQPVKEEWKDFDFKEIE</sequence>
<accession>A0ABR4XQX8</accession>
<gene>
    <name evidence="1" type="ORF">Q757_07245</name>
</gene>
<proteinExistence type="predicted"/>
<name>A0ABR4XQX8_9LACO</name>
<evidence type="ECO:0000313" key="1">
    <source>
        <dbReference type="EMBL" id="KGO28313.1"/>
    </source>
</evidence>
<reference evidence="1 2" key="1">
    <citation type="journal article" date="2014" name="Antonie Van Leeuwenhoek">
        <title>Oenococcus alcoholitolerans sp. nov., a lactic acid bacteria isolated from cachaca and ethanol fermentation processes.</title>
        <authorList>
            <person name="Badotti F."/>
            <person name="Moreira A.P."/>
            <person name="Tonon L.A."/>
            <person name="de Lucena B.T."/>
            <person name="Gomes Fde C."/>
            <person name="Kruger R."/>
            <person name="Thompson C.C."/>
            <person name="de Morais M.A.Jr."/>
            <person name="Rosa C.A."/>
            <person name="Thompson F.L."/>
        </authorList>
    </citation>
    <scope>NUCLEOTIDE SEQUENCE [LARGE SCALE GENOMIC DNA]</scope>
    <source>
        <strain evidence="1 2">UFRJ-M7.2.18</strain>
    </source>
</reference>
<organism evidence="1 2">
    <name type="scientific">Oenococcus alcoholitolerans</name>
    <dbReference type="NCBI Taxonomy" id="931074"/>
    <lineage>
        <taxon>Bacteria</taxon>
        <taxon>Bacillati</taxon>
        <taxon>Bacillota</taxon>
        <taxon>Bacilli</taxon>
        <taxon>Lactobacillales</taxon>
        <taxon>Lactobacillaceae</taxon>
        <taxon>Oenococcus</taxon>
    </lineage>
</organism>